<sequence length="154" mass="18076">MGAESFYIKLFVSDAEGINNSIPHFLSKLADLKIKCKSRGTNEFELDNSLIMTLHLINDGISEISIEGCFSWFHECVCEVYKISQIIHNQIFHLKLINSNGEKIPFQNQTDFCNAIQETYLEKYNDFMMRFGITNVKCLPRDEFYKYINKRRRI</sequence>
<evidence type="ECO:0000313" key="1">
    <source>
        <dbReference type="EMBL" id="SDK07525.1"/>
    </source>
</evidence>
<name>A0A1G8YZM5_9BACL</name>
<dbReference type="EMBL" id="FNDX01000031">
    <property type="protein sequence ID" value="SDK07525.1"/>
    <property type="molecule type" value="Genomic_DNA"/>
</dbReference>
<dbReference type="AlphaFoldDB" id="A0A1G8YZM5"/>
<dbReference type="Proteomes" id="UP000199050">
    <property type="component" value="Unassembled WGS sequence"/>
</dbReference>
<dbReference type="OrthoDB" id="2627918at2"/>
<protein>
    <submittedName>
        <fullName evidence="1">Uncharacterized protein</fullName>
    </submittedName>
</protein>
<keyword evidence="2" id="KW-1185">Reference proteome</keyword>
<accession>A0A1G8YZM5</accession>
<proteinExistence type="predicted"/>
<evidence type="ECO:0000313" key="2">
    <source>
        <dbReference type="Proteomes" id="UP000199050"/>
    </source>
</evidence>
<gene>
    <name evidence="1" type="ORF">SAMN05216192_1315</name>
</gene>
<reference evidence="2" key="1">
    <citation type="submission" date="2016-10" db="EMBL/GenBank/DDBJ databases">
        <authorList>
            <person name="Varghese N."/>
            <person name="Submissions S."/>
        </authorList>
    </citation>
    <scope>NUCLEOTIDE SEQUENCE [LARGE SCALE GENOMIC DNA]</scope>
    <source>
        <strain evidence="2">CGMCC 1.11012</strain>
    </source>
</reference>
<dbReference type="RefSeq" id="WP_090717068.1">
    <property type="nucleotide sequence ID" value="NZ_CBCSKY010000035.1"/>
</dbReference>
<organism evidence="1 2">
    <name type="scientific">Paenibacillus typhae</name>
    <dbReference type="NCBI Taxonomy" id="1174501"/>
    <lineage>
        <taxon>Bacteria</taxon>
        <taxon>Bacillati</taxon>
        <taxon>Bacillota</taxon>
        <taxon>Bacilli</taxon>
        <taxon>Bacillales</taxon>
        <taxon>Paenibacillaceae</taxon>
        <taxon>Paenibacillus</taxon>
    </lineage>
</organism>
<dbReference type="STRING" id="1174501.SAMN05216192_1315"/>